<comment type="subcellular location">
    <subcellularLocation>
        <location evidence="6">Cell membrane</location>
        <topology evidence="6">Multi-pass membrane protein</topology>
    </subcellularLocation>
    <subcellularLocation>
        <location evidence="1">Membrane</location>
        <topology evidence="1">Multi-pass membrane protein</topology>
    </subcellularLocation>
</comment>
<dbReference type="InterPro" id="IPR051598">
    <property type="entry name" value="TSUP/Inactive_protease-like"/>
</dbReference>
<dbReference type="PANTHER" id="PTHR43701:SF13">
    <property type="entry name" value="MEMBRANE TRANSPORTER PROTEIN YRKJ-RELATED"/>
    <property type="match status" value="1"/>
</dbReference>
<evidence type="ECO:0000256" key="2">
    <source>
        <dbReference type="ARBA" id="ARBA00009142"/>
    </source>
</evidence>
<proteinExistence type="inferred from homology"/>
<evidence type="ECO:0000313" key="7">
    <source>
        <dbReference type="EMBL" id="GAA0593191.1"/>
    </source>
</evidence>
<feature type="transmembrane region" description="Helical" evidence="6">
    <location>
        <begin position="107"/>
        <end position="124"/>
    </location>
</feature>
<evidence type="ECO:0000256" key="4">
    <source>
        <dbReference type="ARBA" id="ARBA00022989"/>
    </source>
</evidence>
<evidence type="ECO:0000313" key="8">
    <source>
        <dbReference type="Proteomes" id="UP001500866"/>
    </source>
</evidence>
<sequence length="259" mass="27041">MGLDLIMVLFLIGFIGSFLSGMVGIGGSIIKYPLLFYIPSLLGIGAFTATEVAGISAVDVFFASIAGVLAYRKDGYLNKRLIITMGTAVLVGSFIGGYGSILLSDKSINLVYAILASIAAIMMFSSKKENVLEKRVNQIEFNRLIAIVSAFLVGIGSGIVGAAGAFLLVPIMLVLLKIPTRVTIASSLAITFLSSIGSTAGKIITGQVLFGPAGVMVVASLIAAPVGAVIGKKIDTQILKAILSVFILATVIKIWFDFI</sequence>
<feature type="transmembrane region" description="Helical" evidence="6">
    <location>
        <begin position="144"/>
        <end position="176"/>
    </location>
</feature>
<dbReference type="EMBL" id="BAAADS010000003">
    <property type="protein sequence ID" value="GAA0593191.1"/>
    <property type="molecule type" value="Genomic_DNA"/>
</dbReference>
<protein>
    <recommendedName>
        <fullName evidence="6">Probable membrane transporter protein</fullName>
    </recommendedName>
</protein>
<keyword evidence="4 6" id="KW-1133">Transmembrane helix</keyword>
<feature type="transmembrane region" description="Helical" evidence="6">
    <location>
        <begin position="36"/>
        <end position="69"/>
    </location>
</feature>
<evidence type="ECO:0000256" key="6">
    <source>
        <dbReference type="RuleBase" id="RU363041"/>
    </source>
</evidence>
<feature type="transmembrane region" description="Helical" evidence="6">
    <location>
        <begin position="237"/>
        <end position="256"/>
    </location>
</feature>
<keyword evidence="8" id="KW-1185">Reference proteome</keyword>
<keyword evidence="5 6" id="KW-0472">Membrane</keyword>
<name>A0ABP3QPA2_9BACI</name>
<dbReference type="Proteomes" id="UP001500866">
    <property type="component" value="Unassembled WGS sequence"/>
</dbReference>
<dbReference type="PANTHER" id="PTHR43701">
    <property type="entry name" value="MEMBRANE TRANSPORTER PROTEIN MJ0441-RELATED"/>
    <property type="match status" value="1"/>
</dbReference>
<dbReference type="InterPro" id="IPR002781">
    <property type="entry name" value="TM_pro_TauE-like"/>
</dbReference>
<feature type="transmembrane region" description="Helical" evidence="6">
    <location>
        <begin position="182"/>
        <end position="201"/>
    </location>
</feature>
<accession>A0ABP3QPA2</accession>
<gene>
    <name evidence="7" type="ORF">GCM10009001_06650</name>
</gene>
<comment type="similarity">
    <text evidence="2 6">Belongs to the 4-toluene sulfonate uptake permease (TSUP) (TC 2.A.102) family.</text>
</comment>
<keyword evidence="3 6" id="KW-0812">Transmembrane</keyword>
<reference evidence="8" key="1">
    <citation type="journal article" date="2019" name="Int. J. Syst. Evol. Microbiol.">
        <title>The Global Catalogue of Microorganisms (GCM) 10K type strain sequencing project: providing services to taxonomists for standard genome sequencing and annotation.</title>
        <authorList>
            <consortium name="The Broad Institute Genomics Platform"/>
            <consortium name="The Broad Institute Genome Sequencing Center for Infectious Disease"/>
            <person name="Wu L."/>
            <person name="Ma J."/>
        </authorList>
    </citation>
    <scope>NUCLEOTIDE SEQUENCE [LARGE SCALE GENOMIC DNA]</scope>
    <source>
        <strain evidence="8">JCM 15395</strain>
    </source>
</reference>
<dbReference type="Pfam" id="PF01925">
    <property type="entry name" value="TauE"/>
    <property type="match status" value="1"/>
</dbReference>
<keyword evidence="6" id="KW-1003">Cell membrane</keyword>
<organism evidence="7 8">
    <name type="scientific">Virgibacillus siamensis</name>
    <dbReference type="NCBI Taxonomy" id="480071"/>
    <lineage>
        <taxon>Bacteria</taxon>
        <taxon>Bacillati</taxon>
        <taxon>Bacillota</taxon>
        <taxon>Bacilli</taxon>
        <taxon>Bacillales</taxon>
        <taxon>Bacillaceae</taxon>
        <taxon>Virgibacillus</taxon>
    </lineage>
</organism>
<evidence type="ECO:0000256" key="1">
    <source>
        <dbReference type="ARBA" id="ARBA00004141"/>
    </source>
</evidence>
<evidence type="ECO:0000256" key="3">
    <source>
        <dbReference type="ARBA" id="ARBA00022692"/>
    </source>
</evidence>
<comment type="caution">
    <text evidence="7">The sequence shown here is derived from an EMBL/GenBank/DDBJ whole genome shotgun (WGS) entry which is preliminary data.</text>
</comment>
<feature type="transmembrane region" description="Helical" evidence="6">
    <location>
        <begin position="81"/>
        <end position="101"/>
    </location>
</feature>
<feature type="transmembrane region" description="Helical" evidence="6">
    <location>
        <begin position="7"/>
        <end position="30"/>
    </location>
</feature>
<feature type="transmembrane region" description="Helical" evidence="6">
    <location>
        <begin position="208"/>
        <end position="231"/>
    </location>
</feature>
<evidence type="ECO:0000256" key="5">
    <source>
        <dbReference type="ARBA" id="ARBA00023136"/>
    </source>
</evidence>